<dbReference type="Proteomes" id="UP000187209">
    <property type="component" value="Unassembled WGS sequence"/>
</dbReference>
<feature type="compositionally biased region" description="Polar residues" evidence="12">
    <location>
        <begin position="39"/>
        <end position="48"/>
    </location>
</feature>
<evidence type="ECO:0000256" key="2">
    <source>
        <dbReference type="ARBA" id="ARBA00022527"/>
    </source>
</evidence>
<dbReference type="EMBL" id="MPUH01000047">
    <property type="protein sequence ID" value="OMJ93211.1"/>
    <property type="molecule type" value="Genomic_DNA"/>
</dbReference>
<comment type="subunit">
    <text evidence="1">Monomer.</text>
</comment>
<dbReference type="PROSITE" id="PS50011">
    <property type="entry name" value="PROTEIN_KINASE_DOM"/>
    <property type="match status" value="1"/>
</dbReference>
<dbReference type="GO" id="GO:0004674">
    <property type="term" value="F:protein serine/threonine kinase activity"/>
    <property type="evidence" value="ECO:0007669"/>
    <property type="project" value="UniProtKB-KW"/>
</dbReference>
<dbReference type="FunFam" id="3.30.200.20:FF:000042">
    <property type="entry name" value="Aurora kinase A"/>
    <property type="match status" value="1"/>
</dbReference>
<dbReference type="InterPro" id="IPR008271">
    <property type="entry name" value="Ser/Thr_kinase_AS"/>
</dbReference>
<name>A0A1R2CW65_9CILI</name>
<dbReference type="PROSITE" id="PS00107">
    <property type="entry name" value="PROTEIN_KINASE_ATP"/>
    <property type="match status" value="1"/>
</dbReference>
<evidence type="ECO:0000256" key="1">
    <source>
        <dbReference type="ARBA" id="ARBA00011245"/>
    </source>
</evidence>
<keyword evidence="4 8" id="KW-0547">Nucleotide-binding</keyword>
<dbReference type="SMART" id="SM00220">
    <property type="entry name" value="S_TKc"/>
    <property type="match status" value="1"/>
</dbReference>
<keyword evidence="5" id="KW-0418">Kinase</keyword>
<feature type="active site" description="Proton acceptor" evidence="7">
    <location>
        <position position="218"/>
    </location>
</feature>
<dbReference type="SUPFAM" id="SSF56112">
    <property type="entry name" value="Protein kinase-like (PK-like)"/>
    <property type="match status" value="1"/>
</dbReference>
<comment type="similarity">
    <text evidence="11">Belongs to the protein kinase superfamily.</text>
</comment>
<dbReference type="Gene3D" id="1.10.510.10">
    <property type="entry name" value="Transferase(Phosphotransferase) domain 1"/>
    <property type="match status" value="1"/>
</dbReference>
<gene>
    <name evidence="14" type="ORF">SteCoe_3912</name>
</gene>
<evidence type="ECO:0000256" key="9">
    <source>
        <dbReference type="PIRSR" id="PIRSR630616-3"/>
    </source>
</evidence>
<dbReference type="PANTHER" id="PTHR24350">
    <property type="entry name" value="SERINE/THREONINE-PROTEIN KINASE IAL-RELATED"/>
    <property type="match status" value="1"/>
</dbReference>
<dbReference type="InterPro" id="IPR017441">
    <property type="entry name" value="Protein_kinase_ATP_BS"/>
</dbReference>
<feature type="binding site" evidence="8">
    <location>
        <begin position="222"/>
        <end position="223"/>
    </location>
    <ligand>
        <name>ATP</name>
        <dbReference type="ChEBI" id="CHEBI:30616"/>
    </ligand>
</feature>
<feature type="domain" description="Protein kinase" evidence="13">
    <location>
        <begin position="93"/>
        <end position="347"/>
    </location>
</feature>
<evidence type="ECO:0000313" key="14">
    <source>
        <dbReference type="EMBL" id="OMJ93211.1"/>
    </source>
</evidence>
<evidence type="ECO:0000256" key="12">
    <source>
        <dbReference type="SAM" id="MobiDB-lite"/>
    </source>
</evidence>
<dbReference type="InterPro" id="IPR011009">
    <property type="entry name" value="Kinase-like_dom_sf"/>
</dbReference>
<evidence type="ECO:0000313" key="15">
    <source>
        <dbReference type="Proteomes" id="UP000187209"/>
    </source>
</evidence>
<evidence type="ECO:0000259" key="13">
    <source>
        <dbReference type="PROSITE" id="PS50011"/>
    </source>
</evidence>
<evidence type="ECO:0000256" key="7">
    <source>
        <dbReference type="PIRSR" id="PIRSR630616-1"/>
    </source>
</evidence>
<dbReference type="AlphaFoldDB" id="A0A1R2CW65"/>
<feature type="binding site" evidence="8">
    <location>
        <position position="236"/>
    </location>
    <ligand>
        <name>ATP</name>
        <dbReference type="ChEBI" id="CHEBI:30616"/>
    </ligand>
</feature>
<evidence type="ECO:0000256" key="5">
    <source>
        <dbReference type="ARBA" id="ARBA00022777"/>
    </source>
</evidence>
<evidence type="ECO:0000256" key="11">
    <source>
        <dbReference type="RuleBase" id="RU000304"/>
    </source>
</evidence>
<proteinExistence type="inferred from homology"/>
<comment type="caution">
    <text evidence="14">The sequence shown here is derived from an EMBL/GenBank/DDBJ whole genome shotgun (WGS) entry which is preliminary data.</text>
</comment>
<dbReference type="Pfam" id="PF00069">
    <property type="entry name" value="Pkinase"/>
    <property type="match status" value="1"/>
</dbReference>
<evidence type="ECO:0000256" key="8">
    <source>
        <dbReference type="PIRSR" id="PIRSR630616-2"/>
    </source>
</evidence>
<keyword evidence="2 11" id="KW-0723">Serine/threonine-protein kinase</keyword>
<evidence type="ECO:0000256" key="6">
    <source>
        <dbReference type="ARBA" id="ARBA00022840"/>
    </source>
</evidence>
<evidence type="ECO:0000256" key="3">
    <source>
        <dbReference type="ARBA" id="ARBA00022679"/>
    </source>
</evidence>
<dbReference type="InterPro" id="IPR030616">
    <property type="entry name" value="Aur-like"/>
</dbReference>
<dbReference type="PROSITE" id="PS00108">
    <property type="entry name" value="PROTEIN_KINASE_ST"/>
    <property type="match status" value="1"/>
</dbReference>
<sequence>MKTNQLRNYSELRSNRVRRMNTDLSYTLINTKTKESLEKTSGSSSNKGYIQVKPVSRPSWKNSTRTSSNSSQNYRSQSIDHQERLYSGSIDDYVLGHTLGLGAYAIVKQAVYIPKKQQFAIKTYEKSKMLDAQRKKNVVSEIKVLKALCHPHIVKLKEAIDCTKQIHLVMEYVSGSSLWSYLKKKPNRMLPETIARRYFSQIASGVHYCHGMNIIHRDLKLENIMLDISNNVKIIDFGFATFTTPGNKIKLFCGTPSYMAPEIVGKRENPGSPADIWALGVVLYVMLVGAFPFKGSNDRDLYRLILKGTYELPANLSFGAKNLIRKLLQQDPKKRPTSAQLLSDPWVVEYKQKDPSITDENLNTNANIIIEK</sequence>
<dbReference type="FunFam" id="1.10.510.10:FF:000571">
    <property type="entry name" value="Maternal embryonic leucine zipper kinase"/>
    <property type="match status" value="1"/>
</dbReference>
<accession>A0A1R2CW65</accession>
<dbReference type="OrthoDB" id="449424at2759"/>
<evidence type="ECO:0000256" key="10">
    <source>
        <dbReference type="PROSITE-ProRule" id="PRU10141"/>
    </source>
</evidence>
<keyword evidence="15" id="KW-1185">Reference proteome</keyword>
<dbReference type="InterPro" id="IPR000719">
    <property type="entry name" value="Prot_kinase_dom"/>
</dbReference>
<keyword evidence="6 8" id="KW-0067">ATP-binding</keyword>
<dbReference type="CDD" id="cd14003">
    <property type="entry name" value="STKc_AMPK-like"/>
    <property type="match status" value="1"/>
</dbReference>
<organism evidence="14 15">
    <name type="scientific">Stentor coeruleus</name>
    <dbReference type="NCBI Taxonomy" id="5963"/>
    <lineage>
        <taxon>Eukaryota</taxon>
        <taxon>Sar</taxon>
        <taxon>Alveolata</taxon>
        <taxon>Ciliophora</taxon>
        <taxon>Postciliodesmatophora</taxon>
        <taxon>Heterotrichea</taxon>
        <taxon>Heterotrichida</taxon>
        <taxon>Stentoridae</taxon>
        <taxon>Stentor</taxon>
    </lineage>
</organism>
<protein>
    <recommendedName>
        <fullName evidence="13">Protein kinase domain-containing protein</fullName>
    </recommendedName>
</protein>
<feature type="region of interest" description="Disordered" evidence="12">
    <location>
        <begin position="35"/>
        <end position="79"/>
    </location>
</feature>
<feature type="binding site" evidence="8 10">
    <location>
        <position position="122"/>
    </location>
    <ligand>
        <name>ATP</name>
        <dbReference type="ChEBI" id="CHEBI:30616"/>
    </ligand>
</feature>
<feature type="compositionally biased region" description="Low complexity" evidence="12">
    <location>
        <begin position="63"/>
        <end position="77"/>
    </location>
</feature>
<reference evidence="14 15" key="1">
    <citation type="submission" date="2016-11" db="EMBL/GenBank/DDBJ databases">
        <title>The macronuclear genome of Stentor coeruleus: a giant cell with tiny introns.</title>
        <authorList>
            <person name="Slabodnick M."/>
            <person name="Ruby J.G."/>
            <person name="Reiff S.B."/>
            <person name="Swart E.C."/>
            <person name="Gosai S."/>
            <person name="Prabakaran S."/>
            <person name="Witkowska E."/>
            <person name="Larue G.E."/>
            <person name="Fisher S."/>
            <person name="Freeman R.M."/>
            <person name="Gunawardena J."/>
            <person name="Chu W."/>
            <person name="Stover N.A."/>
            <person name="Gregory B.D."/>
            <person name="Nowacki M."/>
            <person name="Derisi J."/>
            <person name="Roy S.W."/>
            <person name="Marshall W.F."/>
            <person name="Sood P."/>
        </authorList>
    </citation>
    <scope>NUCLEOTIDE SEQUENCE [LARGE SCALE GENOMIC DNA]</scope>
    <source>
        <strain evidence="14">WM001</strain>
    </source>
</reference>
<keyword evidence="3" id="KW-0808">Transferase</keyword>
<dbReference type="GO" id="GO:0005524">
    <property type="term" value="F:ATP binding"/>
    <property type="evidence" value="ECO:0007669"/>
    <property type="project" value="UniProtKB-UniRule"/>
</dbReference>
<evidence type="ECO:0000256" key="4">
    <source>
        <dbReference type="ARBA" id="ARBA00022741"/>
    </source>
</evidence>
<feature type="cross-link" description="Glycyl lysine isopeptide (Lys-Gly) (interchain with G-Cter in SUMO2)" evidence="9">
    <location>
        <position position="220"/>
    </location>
</feature>